<dbReference type="Proteomes" id="UP001153636">
    <property type="component" value="Chromosome 10"/>
</dbReference>
<evidence type="ECO:0000256" key="1">
    <source>
        <dbReference type="SAM" id="SignalP"/>
    </source>
</evidence>
<name>A0A9P0CJ69_9CUCU</name>
<dbReference type="AlphaFoldDB" id="A0A9P0CJ69"/>
<organism evidence="2 3">
    <name type="scientific">Psylliodes chrysocephalus</name>
    <dbReference type="NCBI Taxonomy" id="3402493"/>
    <lineage>
        <taxon>Eukaryota</taxon>
        <taxon>Metazoa</taxon>
        <taxon>Ecdysozoa</taxon>
        <taxon>Arthropoda</taxon>
        <taxon>Hexapoda</taxon>
        <taxon>Insecta</taxon>
        <taxon>Pterygota</taxon>
        <taxon>Neoptera</taxon>
        <taxon>Endopterygota</taxon>
        <taxon>Coleoptera</taxon>
        <taxon>Polyphaga</taxon>
        <taxon>Cucujiformia</taxon>
        <taxon>Chrysomeloidea</taxon>
        <taxon>Chrysomelidae</taxon>
        <taxon>Galerucinae</taxon>
        <taxon>Alticini</taxon>
        <taxon>Psylliodes</taxon>
    </lineage>
</organism>
<gene>
    <name evidence="2" type="ORF">PSYICH_LOCUS1526</name>
</gene>
<sequence length="186" mass="21583">MGQNWLFSCGLSIILYMLSVLECYNENITAPCANVSIKQNTCVNVFYSQEDFYKIHCFDYLPEYNASLGIITDKNDTIVFKDSEKNRECFDIYRPNSTSTSTHCLNVTYTNYCLKENVTIVNSTRSQGDKQYCKTDKEQRTFGILSDDLNFVLRCVISGINELFNIDKLLESRFLFHVPNNYPDRE</sequence>
<protein>
    <submittedName>
        <fullName evidence="2">Uncharacterized protein</fullName>
    </submittedName>
</protein>
<feature type="chain" id="PRO_5040160679" evidence="1">
    <location>
        <begin position="24"/>
        <end position="186"/>
    </location>
</feature>
<reference evidence="2" key="1">
    <citation type="submission" date="2022-01" db="EMBL/GenBank/DDBJ databases">
        <authorList>
            <person name="King R."/>
        </authorList>
    </citation>
    <scope>NUCLEOTIDE SEQUENCE</scope>
</reference>
<dbReference type="OrthoDB" id="6708092at2759"/>
<accession>A0A9P0CJ69</accession>
<dbReference type="EMBL" id="OV651822">
    <property type="protein sequence ID" value="CAH1100134.1"/>
    <property type="molecule type" value="Genomic_DNA"/>
</dbReference>
<proteinExistence type="predicted"/>
<evidence type="ECO:0000313" key="2">
    <source>
        <dbReference type="EMBL" id="CAH1100134.1"/>
    </source>
</evidence>
<keyword evidence="3" id="KW-1185">Reference proteome</keyword>
<feature type="signal peptide" evidence="1">
    <location>
        <begin position="1"/>
        <end position="23"/>
    </location>
</feature>
<evidence type="ECO:0000313" key="3">
    <source>
        <dbReference type="Proteomes" id="UP001153636"/>
    </source>
</evidence>
<keyword evidence="1" id="KW-0732">Signal</keyword>